<gene>
    <name evidence="3" type="ORF">Bccel_5704</name>
</gene>
<dbReference type="InterPro" id="IPR041688">
    <property type="entry name" value="PRTase_2"/>
</dbReference>
<dbReference type="STRING" id="398512.Bccel_5704"/>
<dbReference type="Proteomes" id="UP000036923">
    <property type="component" value="Unassembled WGS sequence"/>
</dbReference>
<dbReference type="Pfam" id="PF15609">
    <property type="entry name" value="PRTase_2"/>
    <property type="match status" value="1"/>
</dbReference>
<dbReference type="CDD" id="cd06223">
    <property type="entry name" value="PRTases_typeI"/>
    <property type="match status" value="1"/>
</dbReference>
<dbReference type="eggNOG" id="COG0503">
    <property type="taxonomic scope" value="Bacteria"/>
</dbReference>
<proteinExistence type="predicted"/>
<dbReference type="PATRIC" id="fig|398512.5.peg.5981"/>
<evidence type="ECO:0000259" key="1">
    <source>
        <dbReference type="Pfam" id="PF12500"/>
    </source>
</evidence>
<dbReference type="InterPro" id="IPR022537">
    <property type="entry name" value="TRSP_dom"/>
</dbReference>
<organism evidence="3 4">
    <name type="scientific">Pseudobacteroides cellulosolvens ATCC 35603 = DSM 2933</name>
    <dbReference type="NCBI Taxonomy" id="398512"/>
    <lineage>
        <taxon>Bacteria</taxon>
        <taxon>Bacillati</taxon>
        <taxon>Bacillota</taxon>
        <taxon>Clostridia</taxon>
        <taxon>Eubacteriales</taxon>
        <taxon>Oscillospiraceae</taxon>
        <taxon>Pseudobacteroides</taxon>
    </lineage>
</organism>
<evidence type="ECO:0008006" key="5">
    <source>
        <dbReference type="Google" id="ProtNLM"/>
    </source>
</evidence>
<evidence type="ECO:0000313" key="3">
    <source>
        <dbReference type="EMBL" id="KNY30424.1"/>
    </source>
</evidence>
<protein>
    <recommendedName>
        <fullName evidence="5">Phosphoribosyltransferase</fullName>
    </recommendedName>
</protein>
<comment type="caution">
    <text evidence="3">The sequence shown here is derived from an EMBL/GenBank/DDBJ whole genome shotgun (WGS) entry which is preliminary data.</text>
</comment>
<dbReference type="InterPro" id="IPR000836">
    <property type="entry name" value="PRTase_dom"/>
</dbReference>
<sequence>MLAVNPVLIMENNNTYISQVLDLFNVNIELKNNKYKLPMELIFSVGARINKKRRFLFVSKVLGKHIPVTNVNSLLTGALLAYTLLDEYHSTLISSKDTTIYGTQANKIVDSIINCKNGKALWKELIENPISLDGNILFLAFAETATALGHSIFSCFDNASFIHTTREDIANFDNKIVFEEEHSHATSHRVYPVNPKILKSDSPIVLVDDEISTGRTVLNIIKELDKIHKRKEYVVLSILDFRSNADIEYLQEFEKEYSLRVRFISLVSGQFNVTPALSLGGWDAVDRYLETNLDMNPQCDVHIKKNIEPEIQYIDLGGYFKELVYLPSVNGLGKTNNTPYLKQTGRFGISSFDDKNLISQIREVSKFIGDKITGDRILFLGTEEFMFIPLLISSFIDKKIYYHSTTRSPIFPSQASGYPVSNKFTFNCPPNPAVTNFVYNIPYGFYDELYVFFERRFDENGLNDFINVIGQLGINKVTILFCSGK</sequence>
<feature type="domain" description="TRSP" evidence="1">
    <location>
        <begin position="343"/>
        <end position="468"/>
    </location>
</feature>
<dbReference type="Pfam" id="PF12500">
    <property type="entry name" value="TRSP"/>
    <property type="match status" value="1"/>
</dbReference>
<dbReference type="SUPFAM" id="SSF53271">
    <property type="entry name" value="PRTase-like"/>
    <property type="match status" value="1"/>
</dbReference>
<dbReference type="RefSeq" id="WP_050753948.1">
    <property type="nucleotide sequence ID" value="NZ_JQKC01000010.1"/>
</dbReference>
<dbReference type="InterPro" id="IPR011214">
    <property type="entry name" value="UCP020967"/>
</dbReference>
<dbReference type="EMBL" id="LGTC01000001">
    <property type="protein sequence ID" value="KNY30424.1"/>
    <property type="molecule type" value="Genomic_DNA"/>
</dbReference>
<dbReference type="OrthoDB" id="56827at2"/>
<feature type="domain" description="Orotate phosphoribosyltransferase-like" evidence="2">
    <location>
        <begin position="43"/>
        <end position="270"/>
    </location>
</feature>
<name>A0A0L6JXF1_9FIRM</name>
<dbReference type="InterPro" id="IPR029057">
    <property type="entry name" value="PRTase-like"/>
</dbReference>
<dbReference type="AlphaFoldDB" id="A0A0L6JXF1"/>
<dbReference type="PIRSF" id="PIRSF020967">
    <property type="entry name" value="UCP020967"/>
    <property type="match status" value="1"/>
</dbReference>
<accession>A0A0L6JXF1</accession>
<evidence type="ECO:0000259" key="2">
    <source>
        <dbReference type="Pfam" id="PF15609"/>
    </source>
</evidence>
<keyword evidence="4" id="KW-1185">Reference proteome</keyword>
<reference evidence="4" key="1">
    <citation type="submission" date="2015-07" db="EMBL/GenBank/DDBJ databases">
        <title>Near-Complete Genome Sequence of the Cellulolytic Bacterium Bacteroides (Pseudobacteroides) cellulosolvens ATCC 35603.</title>
        <authorList>
            <person name="Dassa B."/>
            <person name="Utturkar S.M."/>
            <person name="Klingeman D.M."/>
            <person name="Hurt R.A."/>
            <person name="Keller M."/>
            <person name="Xu J."/>
            <person name="Reddy Y.H.K."/>
            <person name="Borovok I."/>
            <person name="Grinberg I.R."/>
            <person name="Lamed R."/>
            <person name="Zhivin O."/>
            <person name="Bayer E.A."/>
            <person name="Brown S.D."/>
        </authorList>
    </citation>
    <scope>NUCLEOTIDE SEQUENCE [LARGE SCALE GENOMIC DNA]</scope>
    <source>
        <strain evidence="4">DSM 2933</strain>
    </source>
</reference>
<evidence type="ECO:0000313" key="4">
    <source>
        <dbReference type="Proteomes" id="UP000036923"/>
    </source>
</evidence>